<feature type="domain" description="Solute-binding protein family 3/N-terminal" evidence="2">
    <location>
        <begin position="2"/>
        <end position="233"/>
    </location>
</feature>
<dbReference type="SMART" id="SM00062">
    <property type="entry name" value="PBPb"/>
    <property type="match status" value="1"/>
</dbReference>
<organism evidence="3 4">
    <name type="scientific">Candidatus Magnetoglobus multicellularis str. Araruama</name>
    <dbReference type="NCBI Taxonomy" id="890399"/>
    <lineage>
        <taxon>Bacteria</taxon>
        <taxon>Pseudomonadati</taxon>
        <taxon>Thermodesulfobacteriota</taxon>
        <taxon>Desulfobacteria</taxon>
        <taxon>Desulfobacterales</taxon>
        <taxon>Desulfobacteraceae</taxon>
        <taxon>Candidatus Magnetoglobus</taxon>
    </lineage>
</organism>
<evidence type="ECO:0000313" key="4">
    <source>
        <dbReference type="Proteomes" id="UP000189670"/>
    </source>
</evidence>
<dbReference type="Pfam" id="PF00497">
    <property type="entry name" value="SBP_bac_3"/>
    <property type="match status" value="1"/>
</dbReference>
<evidence type="ECO:0000259" key="2">
    <source>
        <dbReference type="SMART" id="SM00062"/>
    </source>
</evidence>
<keyword evidence="1" id="KW-0732">Signal</keyword>
<sequence>MKCGTNVFAPFGFMKDGKIQGIEVELMYEVARRLGIDISINIYKWATLLESMRFGTLDCMFAAFQTKDRLEFMHYTNVPVHISSLVFYVHEDKPMPFKGKISDLQGNRIGIVQGFKNPYDFEKGERRQMYQVFRLRDLEINFKILQKHCIDAVLVNRHVGEYTLGQLKMDGVYPLSVPLTATPAYITFSKFLETKEKELVKDLSYLVPQFDAVLFEIFTDGTYQKIFNKYMNQ</sequence>
<protein>
    <submittedName>
        <fullName evidence="3">Amino acid ABC transporter periplasmic protein</fullName>
    </submittedName>
</protein>
<dbReference type="Gene3D" id="3.40.190.10">
    <property type="entry name" value="Periplasmic binding protein-like II"/>
    <property type="match status" value="2"/>
</dbReference>
<dbReference type="PANTHER" id="PTHR35936:SF35">
    <property type="entry name" value="L-CYSTINE-BINDING PROTEIN TCYJ"/>
    <property type="match status" value="1"/>
</dbReference>
<dbReference type="PANTHER" id="PTHR35936">
    <property type="entry name" value="MEMBRANE-BOUND LYTIC MUREIN TRANSGLYCOSYLASE F"/>
    <property type="match status" value="1"/>
</dbReference>
<name>A0A1V1PB38_9BACT</name>
<reference evidence="4" key="1">
    <citation type="submission" date="2012-11" db="EMBL/GenBank/DDBJ databases">
        <authorList>
            <person name="Lucero-Rivera Y.E."/>
            <person name="Tovar-Ramirez D."/>
        </authorList>
    </citation>
    <scope>NUCLEOTIDE SEQUENCE [LARGE SCALE GENOMIC DNA]</scope>
    <source>
        <strain evidence="4">Araruama</strain>
    </source>
</reference>
<dbReference type="Proteomes" id="UP000189670">
    <property type="component" value="Unassembled WGS sequence"/>
</dbReference>
<comment type="caution">
    <text evidence="3">The sequence shown here is derived from an EMBL/GenBank/DDBJ whole genome shotgun (WGS) entry which is preliminary data.</text>
</comment>
<dbReference type="InterPro" id="IPR001638">
    <property type="entry name" value="Solute-binding_3/MltF_N"/>
</dbReference>
<evidence type="ECO:0000313" key="3">
    <source>
        <dbReference type="EMBL" id="ETR72071.1"/>
    </source>
</evidence>
<proteinExistence type="predicted"/>
<accession>A0A1V1PB38</accession>
<dbReference type="SUPFAM" id="SSF53850">
    <property type="entry name" value="Periplasmic binding protein-like II"/>
    <property type="match status" value="1"/>
</dbReference>
<dbReference type="AlphaFoldDB" id="A0A1V1PB38"/>
<gene>
    <name evidence="3" type="ORF">OMM_07736</name>
</gene>
<evidence type="ECO:0000256" key="1">
    <source>
        <dbReference type="ARBA" id="ARBA00022729"/>
    </source>
</evidence>
<dbReference type="EMBL" id="ATBP01000187">
    <property type="protein sequence ID" value="ETR72071.1"/>
    <property type="molecule type" value="Genomic_DNA"/>
</dbReference>